<protein>
    <recommendedName>
        <fullName evidence="5 12">Pectinesterase</fullName>
        <ecNumber evidence="5 12">3.1.1.11</ecNumber>
    </recommendedName>
</protein>
<dbReference type="Gene3D" id="2.160.20.10">
    <property type="entry name" value="Single-stranded right-handed beta-helix, Pectin lyase-like"/>
    <property type="match status" value="1"/>
</dbReference>
<sequence>MDSSDSFKSAKFDDHEDQQRKKTPDTIDIFESIKINDEFEEEEYRRKTRKRLIIIAISTIILVLILIGSILGTLVPMHTKDSSTKNQINSLKTICNTTLYQDSCYSSIYSLKTTTNSASESPKEIFMLSLQVAFNELVRLKSSIPKRLVSYNRNASSLCEHLIKDAINHVNISISSLQSDDNDMVSDTRTWLSTAITDQETCLIGLTEFDNISLPIHEEINAAMKNATEFTSNSLAIISNMIQCFQIPVHRKLLQEHEKGSSVWVHRRLLEANLRPNLVVSKNGSGDFRTITDAVSAMPKRSKDRFFIYVKEGEYEEKVVIDSDCWNLMIYGDGMNKTIVSYSQNFADGVATYLSGTLIVEGRNFIAKDISIKNKSGPKKFQAVAMRSSSDKSIFHSCSFDGYQDTLYAHTNRQFYLNCQITGTIDFIFGNAAAVFQNCTIRAREPRPGQYNTITAQGKSDPNQNTGIVFQNCLISSLGNFRAKTLLGRPCQQKAKADHNGVPRFRPNLKSQTTRTTTKDQTKNHNRHSFKYSCPPLNRGSYRRGHIQNNTLISLKNTSQSPPKEVNVAEKALTSVCAATDYKQPCEDGLLKAVKTNSSTQPKDL</sequence>
<comment type="catalytic activity">
    <reaction evidence="10 12">
        <text>[(1-&gt;4)-alpha-D-galacturonosyl methyl ester](n) + n H2O = [(1-&gt;4)-alpha-D-galacturonosyl](n) + n methanol + n H(+)</text>
        <dbReference type="Rhea" id="RHEA:22380"/>
        <dbReference type="Rhea" id="RHEA-COMP:14570"/>
        <dbReference type="Rhea" id="RHEA-COMP:14573"/>
        <dbReference type="ChEBI" id="CHEBI:15377"/>
        <dbReference type="ChEBI" id="CHEBI:15378"/>
        <dbReference type="ChEBI" id="CHEBI:17790"/>
        <dbReference type="ChEBI" id="CHEBI:140522"/>
        <dbReference type="ChEBI" id="CHEBI:140523"/>
        <dbReference type="EC" id="3.1.1.11"/>
    </reaction>
</comment>
<dbReference type="Proteomes" id="UP001291926">
    <property type="component" value="Unassembled WGS sequence"/>
</dbReference>
<evidence type="ECO:0000313" key="16">
    <source>
        <dbReference type="EMBL" id="KAK4483720.1"/>
    </source>
</evidence>
<dbReference type="InterPro" id="IPR000070">
    <property type="entry name" value="Pectinesterase_cat"/>
</dbReference>
<evidence type="ECO:0000259" key="15">
    <source>
        <dbReference type="SMART" id="SM00856"/>
    </source>
</evidence>
<keyword evidence="6" id="KW-0964">Secreted</keyword>
<evidence type="ECO:0000256" key="5">
    <source>
        <dbReference type="ARBA" id="ARBA00013229"/>
    </source>
</evidence>
<comment type="caution">
    <text evidence="16">The sequence shown here is derived from an EMBL/GenBank/DDBJ whole genome shotgun (WGS) entry which is preliminary data.</text>
</comment>
<name>A0ABR0D349_9LAMI</name>
<evidence type="ECO:0000256" key="4">
    <source>
        <dbReference type="ARBA" id="ARBA00007786"/>
    </source>
</evidence>
<keyword evidence="7 12" id="KW-0378">Hydrolase</keyword>
<dbReference type="Pfam" id="PF01095">
    <property type="entry name" value="Pectinesterase"/>
    <property type="match status" value="1"/>
</dbReference>
<dbReference type="SMART" id="SM00856">
    <property type="entry name" value="PMEI"/>
    <property type="match status" value="1"/>
</dbReference>
<dbReference type="EC" id="3.1.1.11" evidence="5 12"/>
<evidence type="ECO:0000256" key="3">
    <source>
        <dbReference type="ARBA" id="ARBA00006027"/>
    </source>
</evidence>
<evidence type="ECO:0000256" key="6">
    <source>
        <dbReference type="ARBA" id="ARBA00022525"/>
    </source>
</evidence>
<keyword evidence="14" id="KW-0812">Transmembrane</keyword>
<keyword evidence="17" id="KW-1185">Reference proteome</keyword>
<evidence type="ECO:0000256" key="2">
    <source>
        <dbReference type="ARBA" id="ARBA00005184"/>
    </source>
</evidence>
<comment type="similarity">
    <text evidence="3">In the N-terminal section; belongs to the PMEI family.</text>
</comment>
<dbReference type="InterPro" id="IPR035513">
    <property type="entry name" value="Invertase/methylesterase_inhib"/>
</dbReference>
<dbReference type="NCBIfam" id="TIGR01614">
    <property type="entry name" value="PME_inhib"/>
    <property type="match status" value="1"/>
</dbReference>
<gene>
    <name evidence="16" type="ORF">RD792_010922</name>
</gene>
<evidence type="ECO:0000256" key="13">
    <source>
        <dbReference type="SAM" id="MobiDB-lite"/>
    </source>
</evidence>
<dbReference type="InterPro" id="IPR006501">
    <property type="entry name" value="Pectinesterase_inhib_dom"/>
</dbReference>
<evidence type="ECO:0000256" key="1">
    <source>
        <dbReference type="ARBA" id="ARBA00004613"/>
    </source>
</evidence>
<dbReference type="Gene3D" id="1.20.140.40">
    <property type="entry name" value="Invertase/pectin methylesterase inhibitor family protein"/>
    <property type="match status" value="1"/>
</dbReference>
<dbReference type="SUPFAM" id="SSF101148">
    <property type="entry name" value="Plant invertase/pectin methylesterase inhibitor"/>
    <property type="match status" value="1"/>
</dbReference>
<evidence type="ECO:0000256" key="10">
    <source>
        <dbReference type="ARBA" id="ARBA00047928"/>
    </source>
</evidence>
<accession>A0ABR0D349</accession>
<dbReference type="Pfam" id="PF04043">
    <property type="entry name" value="PMEI"/>
    <property type="match status" value="1"/>
</dbReference>
<keyword evidence="9" id="KW-0961">Cell wall biogenesis/degradation</keyword>
<organism evidence="16 17">
    <name type="scientific">Penstemon davidsonii</name>
    <dbReference type="NCBI Taxonomy" id="160366"/>
    <lineage>
        <taxon>Eukaryota</taxon>
        <taxon>Viridiplantae</taxon>
        <taxon>Streptophyta</taxon>
        <taxon>Embryophyta</taxon>
        <taxon>Tracheophyta</taxon>
        <taxon>Spermatophyta</taxon>
        <taxon>Magnoliopsida</taxon>
        <taxon>eudicotyledons</taxon>
        <taxon>Gunneridae</taxon>
        <taxon>Pentapetalae</taxon>
        <taxon>asterids</taxon>
        <taxon>lamiids</taxon>
        <taxon>Lamiales</taxon>
        <taxon>Plantaginaceae</taxon>
        <taxon>Cheloneae</taxon>
        <taxon>Penstemon</taxon>
    </lineage>
</organism>
<dbReference type="InterPro" id="IPR033131">
    <property type="entry name" value="Pectinesterase_Asp_AS"/>
</dbReference>
<comment type="pathway">
    <text evidence="2 12">Glycan metabolism; pectin degradation; 2-dehydro-3-deoxy-D-gluconate from pectin: step 1/5.</text>
</comment>
<feature type="transmembrane region" description="Helical" evidence="14">
    <location>
        <begin position="52"/>
        <end position="75"/>
    </location>
</feature>
<keyword evidence="14" id="KW-1133">Transmembrane helix</keyword>
<evidence type="ECO:0000313" key="17">
    <source>
        <dbReference type="Proteomes" id="UP001291926"/>
    </source>
</evidence>
<evidence type="ECO:0000256" key="11">
    <source>
        <dbReference type="PROSITE-ProRule" id="PRU10040"/>
    </source>
</evidence>
<feature type="region of interest" description="Disordered" evidence="13">
    <location>
        <begin position="497"/>
        <end position="541"/>
    </location>
</feature>
<feature type="region of interest" description="Disordered" evidence="13">
    <location>
        <begin position="1"/>
        <end position="23"/>
    </location>
</feature>
<evidence type="ECO:0000256" key="12">
    <source>
        <dbReference type="RuleBase" id="RU000589"/>
    </source>
</evidence>
<proteinExistence type="inferred from homology"/>
<keyword evidence="8 12" id="KW-0063">Aspartyl esterase</keyword>
<feature type="compositionally biased region" description="Basic and acidic residues" evidence="13">
    <location>
        <begin position="8"/>
        <end position="23"/>
    </location>
</feature>
<dbReference type="CDD" id="cd15798">
    <property type="entry name" value="PMEI-like_3"/>
    <property type="match status" value="1"/>
</dbReference>
<dbReference type="InterPro" id="IPR012334">
    <property type="entry name" value="Pectin_lyas_fold"/>
</dbReference>
<evidence type="ECO:0000256" key="9">
    <source>
        <dbReference type="ARBA" id="ARBA00023316"/>
    </source>
</evidence>
<evidence type="ECO:0000256" key="14">
    <source>
        <dbReference type="SAM" id="Phobius"/>
    </source>
</evidence>
<comment type="subcellular location">
    <subcellularLocation>
        <location evidence="1">Secreted</location>
    </subcellularLocation>
</comment>
<dbReference type="InterPro" id="IPR011050">
    <property type="entry name" value="Pectin_lyase_fold/virulence"/>
</dbReference>
<dbReference type="PROSITE" id="PS00503">
    <property type="entry name" value="PECTINESTERASE_2"/>
    <property type="match status" value="1"/>
</dbReference>
<feature type="active site" evidence="11">
    <location>
        <position position="426"/>
    </location>
</feature>
<reference evidence="16 17" key="1">
    <citation type="journal article" date="2023" name="bioRxiv">
        <title>Genome report: Whole genome sequence and annotation of Penstemon davidsonii.</title>
        <authorList>
            <person name="Ostevik K.L."/>
            <person name="Alabady M."/>
            <person name="Zhang M."/>
            <person name="Rausher M.D."/>
        </authorList>
    </citation>
    <scope>NUCLEOTIDE SEQUENCE [LARGE SCALE GENOMIC DNA]</scope>
    <source>
        <strain evidence="16">DNT005</strain>
        <tissue evidence="16">Whole leaf</tissue>
    </source>
</reference>
<dbReference type="PANTHER" id="PTHR31707">
    <property type="entry name" value="PECTINESTERASE"/>
    <property type="match status" value="1"/>
</dbReference>
<feature type="domain" description="Pectinesterase inhibitor" evidence="15">
    <location>
        <begin position="86"/>
        <end position="237"/>
    </location>
</feature>
<dbReference type="EMBL" id="JAYDYQ010002534">
    <property type="protein sequence ID" value="KAK4483720.1"/>
    <property type="molecule type" value="Genomic_DNA"/>
</dbReference>
<dbReference type="SUPFAM" id="SSF51126">
    <property type="entry name" value="Pectin lyase-like"/>
    <property type="match status" value="1"/>
</dbReference>
<evidence type="ECO:0000256" key="8">
    <source>
        <dbReference type="ARBA" id="ARBA00023085"/>
    </source>
</evidence>
<comment type="similarity">
    <text evidence="4">In the C-terminal section; belongs to the pectinesterase family.</text>
</comment>
<evidence type="ECO:0000256" key="7">
    <source>
        <dbReference type="ARBA" id="ARBA00022801"/>
    </source>
</evidence>
<keyword evidence="14" id="KW-0472">Membrane</keyword>